<proteinExistence type="predicted"/>
<evidence type="ECO:0000313" key="2">
    <source>
        <dbReference type="Proteomes" id="UP001476798"/>
    </source>
</evidence>
<gene>
    <name evidence="1" type="ORF">GOODEAATRI_015948</name>
</gene>
<keyword evidence="2" id="KW-1185">Reference proteome</keyword>
<evidence type="ECO:0000313" key="1">
    <source>
        <dbReference type="EMBL" id="MEQ2158787.1"/>
    </source>
</evidence>
<comment type="caution">
    <text evidence="1">The sequence shown here is derived from an EMBL/GenBank/DDBJ whole genome shotgun (WGS) entry which is preliminary data.</text>
</comment>
<accession>A0ABV0ML44</accession>
<dbReference type="Proteomes" id="UP001476798">
    <property type="component" value="Unassembled WGS sequence"/>
</dbReference>
<sequence length="120" mass="13523">MCHQEVATEIQRNWNSHRKAKSGHPLVTFYTDNCFIVNSVLRNWMMNATQLQRHLGGSEAHKCHVRSFETISISVVFILDGHMITPPDTDIIALHGPGSIYAGRGTRGPQCCFLMKVDSR</sequence>
<name>A0ABV0ML44_9TELE</name>
<reference evidence="1 2" key="1">
    <citation type="submission" date="2021-06" db="EMBL/GenBank/DDBJ databases">
        <authorList>
            <person name="Palmer J.M."/>
        </authorList>
    </citation>
    <scope>NUCLEOTIDE SEQUENCE [LARGE SCALE GENOMIC DNA]</scope>
    <source>
        <strain evidence="1 2">GA_2019</strain>
        <tissue evidence="1">Muscle</tissue>
    </source>
</reference>
<dbReference type="EMBL" id="JAHRIO010001205">
    <property type="protein sequence ID" value="MEQ2158787.1"/>
    <property type="molecule type" value="Genomic_DNA"/>
</dbReference>
<protein>
    <submittedName>
        <fullName evidence="1">Uncharacterized protein</fullName>
    </submittedName>
</protein>
<organism evidence="1 2">
    <name type="scientific">Goodea atripinnis</name>
    <dbReference type="NCBI Taxonomy" id="208336"/>
    <lineage>
        <taxon>Eukaryota</taxon>
        <taxon>Metazoa</taxon>
        <taxon>Chordata</taxon>
        <taxon>Craniata</taxon>
        <taxon>Vertebrata</taxon>
        <taxon>Euteleostomi</taxon>
        <taxon>Actinopterygii</taxon>
        <taxon>Neopterygii</taxon>
        <taxon>Teleostei</taxon>
        <taxon>Neoteleostei</taxon>
        <taxon>Acanthomorphata</taxon>
        <taxon>Ovalentaria</taxon>
        <taxon>Atherinomorphae</taxon>
        <taxon>Cyprinodontiformes</taxon>
        <taxon>Goodeidae</taxon>
        <taxon>Goodea</taxon>
    </lineage>
</organism>